<reference evidence="2" key="1">
    <citation type="submission" date="2021-12" db="EMBL/GenBank/DDBJ databases">
        <authorList>
            <person name="Li Y."/>
        </authorList>
    </citation>
    <scope>NUCLEOTIDE SEQUENCE</scope>
    <source>
        <strain evidence="2">DKSPLA3</strain>
    </source>
</reference>
<sequence length="305" mass="33585">MRTAVLVAIPTYRRPAELERLLSRIAQLDVAVPVTVLVADNDPEGRQGEEVVAALAARAYRFPLEAITVSAKGLANVRNTLFAHALQHRDFTHIAMIDDDEWPDAPWLGELLRVQQATGADIVGAPVASIFDGAGGSWVRRARLFQPEARPEGPCPIIWASNNVLLTRDCVETAGPPWFDLAFNVTGGEDVELFTRLKAQGKRFAWAPGALIFESVPRERTRARWLLRRGLRIGSTDARVQLRHGTGRLHRLRTVAKAVLGLVASLSLLPLRALSGKRRADGLFSAARAAGKFYGFYGGRVHEYR</sequence>
<accession>A0A9X1NPZ9</accession>
<dbReference type="InterPro" id="IPR050834">
    <property type="entry name" value="Glycosyltransf_2"/>
</dbReference>
<keyword evidence="2" id="KW-0808">Transferase</keyword>
<dbReference type="InterPro" id="IPR029044">
    <property type="entry name" value="Nucleotide-diphossugar_trans"/>
</dbReference>
<feature type="domain" description="Glycosyltransferase 2-like" evidence="1">
    <location>
        <begin position="7"/>
        <end position="143"/>
    </location>
</feature>
<organism evidence="2 3">
    <name type="scientific">Rhizobium quercicola</name>
    <dbReference type="NCBI Taxonomy" id="2901226"/>
    <lineage>
        <taxon>Bacteria</taxon>
        <taxon>Pseudomonadati</taxon>
        <taxon>Pseudomonadota</taxon>
        <taxon>Alphaproteobacteria</taxon>
        <taxon>Hyphomicrobiales</taxon>
        <taxon>Rhizobiaceae</taxon>
        <taxon>Rhizobium/Agrobacterium group</taxon>
        <taxon>Rhizobium</taxon>
    </lineage>
</organism>
<dbReference type="Pfam" id="PF00535">
    <property type="entry name" value="Glycos_transf_2"/>
    <property type="match status" value="1"/>
</dbReference>
<dbReference type="CDD" id="cd00761">
    <property type="entry name" value="Glyco_tranf_GTA_type"/>
    <property type="match status" value="1"/>
</dbReference>
<dbReference type="SUPFAM" id="SSF53448">
    <property type="entry name" value="Nucleotide-diphospho-sugar transferases"/>
    <property type="match status" value="1"/>
</dbReference>
<dbReference type="EMBL" id="JAJOZR010000004">
    <property type="protein sequence ID" value="MCD7109037.1"/>
    <property type="molecule type" value="Genomic_DNA"/>
</dbReference>
<evidence type="ECO:0000313" key="3">
    <source>
        <dbReference type="Proteomes" id="UP001139089"/>
    </source>
</evidence>
<evidence type="ECO:0000259" key="1">
    <source>
        <dbReference type="Pfam" id="PF00535"/>
    </source>
</evidence>
<proteinExistence type="predicted"/>
<evidence type="ECO:0000313" key="2">
    <source>
        <dbReference type="EMBL" id="MCD7109037.1"/>
    </source>
</evidence>
<dbReference type="Gene3D" id="3.90.550.10">
    <property type="entry name" value="Spore Coat Polysaccharide Biosynthesis Protein SpsA, Chain A"/>
    <property type="match status" value="1"/>
</dbReference>
<dbReference type="Proteomes" id="UP001139089">
    <property type="component" value="Unassembled WGS sequence"/>
</dbReference>
<comment type="caution">
    <text evidence="2">The sequence shown here is derived from an EMBL/GenBank/DDBJ whole genome shotgun (WGS) entry which is preliminary data.</text>
</comment>
<name>A0A9X1NPZ9_9HYPH</name>
<dbReference type="RefSeq" id="WP_231813409.1">
    <property type="nucleotide sequence ID" value="NZ_JAJOZR010000004.1"/>
</dbReference>
<gene>
    <name evidence="2" type="ORF">LRX75_08270</name>
</gene>
<dbReference type="EC" id="2.4.-.-" evidence="2"/>
<keyword evidence="3" id="KW-1185">Reference proteome</keyword>
<dbReference type="PANTHER" id="PTHR43685:SF11">
    <property type="entry name" value="GLYCOSYLTRANSFERASE TAGX-RELATED"/>
    <property type="match status" value="1"/>
</dbReference>
<dbReference type="GO" id="GO:0016757">
    <property type="term" value="F:glycosyltransferase activity"/>
    <property type="evidence" value="ECO:0007669"/>
    <property type="project" value="UniProtKB-KW"/>
</dbReference>
<dbReference type="InterPro" id="IPR001173">
    <property type="entry name" value="Glyco_trans_2-like"/>
</dbReference>
<keyword evidence="2" id="KW-0328">Glycosyltransferase</keyword>
<dbReference type="PANTHER" id="PTHR43685">
    <property type="entry name" value="GLYCOSYLTRANSFERASE"/>
    <property type="match status" value="1"/>
</dbReference>
<dbReference type="AlphaFoldDB" id="A0A9X1NPZ9"/>
<protein>
    <submittedName>
        <fullName evidence="2">Glycosyltransferase</fullName>
        <ecNumber evidence="2">2.4.-.-</ecNumber>
    </submittedName>
</protein>